<feature type="region of interest" description="Disordered" evidence="1">
    <location>
        <begin position="212"/>
        <end position="235"/>
    </location>
</feature>
<name>A0A843W6H2_COLES</name>
<gene>
    <name evidence="2" type="ORF">Taro_035718</name>
</gene>
<keyword evidence="3" id="KW-1185">Reference proteome</keyword>
<accession>A0A843W6H2</accession>
<feature type="compositionally biased region" description="Basic and acidic residues" evidence="1">
    <location>
        <begin position="551"/>
        <end position="568"/>
    </location>
</feature>
<comment type="caution">
    <text evidence="2">The sequence shown here is derived from an EMBL/GenBank/DDBJ whole genome shotgun (WGS) entry which is preliminary data.</text>
</comment>
<feature type="region of interest" description="Disordered" evidence="1">
    <location>
        <begin position="250"/>
        <end position="347"/>
    </location>
</feature>
<feature type="compositionally biased region" description="Polar residues" evidence="1">
    <location>
        <begin position="272"/>
        <end position="283"/>
    </location>
</feature>
<dbReference type="Proteomes" id="UP000652761">
    <property type="component" value="Unassembled WGS sequence"/>
</dbReference>
<dbReference type="OrthoDB" id="692459at2759"/>
<reference evidence="2" key="1">
    <citation type="submission" date="2017-07" db="EMBL/GenBank/DDBJ databases">
        <title>Taro Niue Genome Assembly and Annotation.</title>
        <authorList>
            <person name="Atibalentja N."/>
            <person name="Keating K."/>
            <person name="Fields C.J."/>
        </authorList>
    </citation>
    <scope>NUCLEOTIDE SEQUENCE</scope>
    <source>
        <strain evidence="2">Niue_2</strain>
        <tissue evidence="2">Leaf</tissue>
    </source>
</reference>
<organism evidence="2 3">
    <name type="scientific">Colocasia esculenta</name>
    <name type="common">Wild taro</name>
    <name type="synonym">Arum esculentum</name>
    <dbReference type="NCBI Taxonomy" id="4460"/>
    <lineage>
        <taxon>Eukaryota</taxon>
        <taxon>Viridiplantae</taxon>
        <taxon>Streptophyta</taxon>
        <taxon>Embryophyta</taxon>
        <taxon>Tracheophyta</taxon>
        <taxon>Spermatophyta</taxon>
        <taxon>Magnoliopsida</taxon>
        <taxon>Liliopsida</taxon>
        <taxon>Araceae</taxon>
        <taxon>Aroideae</taxon>
        <taxon>Colocasieae</taxon>
        <taxon>Colocasia</taxon>
    </lineage>
</organism>
<feature type="region of interest" description="Disordered" evidence="1">
    <location>
        <begin position="539"/>
        <end position="568"/>
    </location>
</feature>
<evidence type="ECO:0000313" key="3">
    <source>
        <dbReference type="Proteomes" id="UP000652761"/>
    </source>
</evidence>
<sequence length="633" mass="70905">MDPNIYSREHGKQTRIDDAYNQQGPRYKVGRTVAKWWHHSGISFNAANSPYYKTMIQEVLRVVDGDRRPTIELVYAKIETAKKIREVSPRYAHLVLNVVEDRWDRQMSRDLHMAAYYLHPAYHYALELSYEDDLTAAFTRIKSFREGVRSFAEPSAIADRDRIDGDPMVAWVARATTERREYELDEEADDHKDPPHPNTFLARAIKAIEEEERGDGDVRGGRQPHSSQFQAEEEDEVDLLGDLRMERAMPSTDLETLDPNAEETPSEDSPRLPSSRSHDSMTIGSPGGSVGGGDGDGGGDGRNDGDRGGGGGEGGQGGGGGGGIHFTAKQHYGGHCTQDTDHGGPVQYNRRQKFVKGGRAEGSAVDSDSYNTMISDFERMSTHESVGSYGGHSYQPESSNTGYSSGYSGYSHHRLPCTIFSSTSVYSCSCSCSADLCSCRGCTNGEFEDNPSWIRGGFKQRISQRNIKSMRIWPHLGQNQHCLADSSRIDPIRGESDRIRDNPICPESALQQTLVQRSRNLPFFRGDERSSVALKTVPEEMNSTRGKRKKMTGESEREFKRASSRLSESDSEHDVKEIFLLDPSSSAWDIQICNVLVDCTSSRSRRQNHEKQTEIRLFRSCSETKEFDFRKSE</sequence>
<dbReference type="AlphaFoldDB" id="A0A843W6H2"/>
<protein>
    <submittedName>
        <fullName evidence="2">Uncharacterized protein</fullName>
    </submittedName>
</protein>
<evidence type="ECO:0000256" key="1">
    <source>
        <dbReference type="SAM" id="MobiDB-lite"/>
    </source>
</evidence>
<proteinExistence type="predicted"/>
<feature type="compositionally biased region" description="Gly residues" evidence="1">
    <location>
        <begin position="308"/>
        <end position="324"/>
    </location>
</feature>
<feature type="compositionally biased region" description="Gly residues" evidence="1">
    <location>
        <begin position="285"/>
        <end position="298"/>
    </location>
</feature>
<dbReference type="EMBL" id="NMUH01002947">
    <property type="protein sequence ID" value="MQM02947.1"/>
    <property type="molecule type" value="Genomic_DNA"/>
</dbReference>
<evidence type="ECO:0000313" key="2">
    <source>
        <dbReference type="EMBL" id="MQM02947.1"/>
    </source>
</evidence>